<evidence type="ECO:0000313" key="2">
    <source>
        <dbReference type="EMBL" id="KAK8881556.1"/>
    </source>
</evidence>
<dbReference type="InterPro" id="IPR000719">
    <property type="entry name" value="Prot_kinase_dom"/>
</dbReference>
<sequence length="188" mass="21651">MIANTLKARIVIEICHGMRYLHSKGLIYRDLKIDNVMLNSVFQVKMIDFGLAKINEYLLGDDATKSLSLTGRVGNELFMSPEMMREEEYDNKTDVYSFGIVLYFIFVGELPNQTLREKIMLEKIILPEESPSISKCCIDLISKCISPSPKERPSFNEILDYLRKNNYILSSDVDPLIVKQRDDELESI</sequence>
<name>A0ABR2JT00_9EUKA</name>
<dbReference type="PANTHER" id="PTHR23257:SF969">
    <property type="entry name" value="INTEGRIN-LINKED PROTEIN KINASE"/>
    <property type="match status" value="1"/>
</dbReference>
<protein>
    <recommendedName>
        <fullName evidence="1">Protein kinase domain-containing protein</fullName>
    </recommendedName>
</protein>
<dbReference type="EMBL" id="JAPFFF010000010">
    <property type="protein sequence ID" value="KAK8881556.1"/>
    <property type="molecule type" value="Genomic_DNA"/>
</dbReference>
<dbReference type="PROSITE" id="PS50011">
    <property type="entry name" value="PROTEIN_KINASE_DOM"/>
    <property type="match status" value="1"/>
</dbReference>
<evidence type="ECO:0000313" key="3">
    <source>
        <dbReference type="Proteomes" id="UP001470230"/>
    </source>
</evidence>
<dbReference type="InterPro" id="IPR011009">
    <property type="entry name" value="Kinase-like_dom_sf"/>
</dbReference>
<dbReference type="Gene3D" id="1.10.510.10">
    <property type="entry name" value="Transferase(Phosphotransferase) domain 1"/>
    <property type="match status" value="1"/>
</dbReference>
<dbReference type="InterPro" id="IPR008271">
    <property type="entry name" value="Ser/Thr_kinase_AS"/>
</dbReference>
<dbReference type="Pfam" id="PF00069">
    <property type="entry name" value="Pkinase"/>
    <property type="match status" value="1"/>
</dbReference>
<accession>A0ABR2JT00</accession>
<evidence type="ECO:0000259" key="1">
    <source>
        <dbReference type="PROSITE" id="PS50011"/>
    </source>
</evidence>
<dbReference type="SMART" id="SM00220">
    <property type="entry name" value="S_TKc"/>
    <property type="match status" value="1"/>
</dbReference>
<feature type="domain" description="Protein kinase" evidence="1">
    <location>
        <begin position="1"/>
        <end position="168"/>
    </location>
</feature>
<keyword evidence="3" id="KW-1185">Reference proteome</keyword>
<dbReference type="Proteomes" id="UP001470230">
    <property type="component" value="Unassembled WGS sequence"/>
</dbReference>
<dbReference type="PANTHER" id="PTHR23257">
    <property type="entry name" value="SERINE-THREONINE PROTEIN KINASE"/>
    <property type="match status" value="1"/>
</dbReference>
<dbReference type="PROSITE" id="PS00108">
    <property type="entry name" value="PROTEIN_KINASE_ST"/>
    <property type="match status" value="1"/>
</dbReference>
<dbReference type="InterPro" id="IPR050167">
    <property type="entry name" value="Ser_Thr_protein_kinase"/>
</dbReference>
<dbReference type="SUPFAM" id="SSF56112">
    <property type="entry name" value="Protein kinase-like (PK-like)"/>
    <property type="match status" value="1"/>
</dbReference>
<gene>
    <name evidence="2" type="ORF">M9Y10_004299</name>
</gene>
<comment type="caution">
    <text evidence="2">The sequence shown here is derived from an EMBL/GenBank/DDBJ whole genome shotgun (WGS) entry which is preliminary data.</text>
</comment>
<reference evidence="2 3" key="1">
    <citation type="submission" date="2024-04" db="EMBL/GenBank/DDBJ databases">
        <title>Tritrichomonas musculus Genome.</title>
        <authorList>
            <person name="Alves-Ferreira E."/>
            <person name="Grigg M."/>
            <person name="Lorenzi H."/>
            <person name="Galac M."/>
        </authorList>
    </citation>
    <scope>NUCLEOTIDE SEQUENCE [LARGE SCALE GENOMIC DNA]</scope>
    <source>
        <strain evidence="2 3">EAF2021</strain>
    </source>
</reference>
<organism evidence="2 3">
    <name type="scientific">Tritrichomonas musculus</name>
    <dbReference type="NCBI Taxonomy" id="1915356"/>
    <lineage>
        <taxon>Eukaryota</taxon>
        <taxon>Metamonada</taxon>
        <taxon>Parabasalia</taxon>
        <taxon>Tritrichomonadida</taxon>
        <taxon>Tritrichomonadidae</taxon>
        <taxon>Tritrichomonas</taxon>
    </lineage>
</organism>
<proteinExistence type="predicted"/>